<name>A0ABV4MR79_9VIBR</name>
<sequence>MPRQSIENARSELRLTLANLVEEATGVVDNYWIEFRLMNKKLKERELREGAPEGYLRGNYGPRVTERTGKTYIEWVFYGPGRYGGRRKSWGDRVAPRKGPVYHLSQFSKKAQPWELELIEEAELKLRPLRYAIEKVHGAQAYLSRLLSKLDDNESEESHLEEIENG</sequence>
<dbReference type="RefSeq" id="WP_269336790.1">
    <property type="nucleotide sequence ID" value="NZ_JBFSSG010000001.1"/>
</dbReference>
<keyword evidence="2" id="KW-1185">Reference proteome</keyword>
<dbReference type="Pfam" id="PF19456">
    <property type="entry name" value="MobI"/>
    <property type="match status" value="1"/>
</dbReference>
<dbReference type="Proteomes" id="UP001570071">
    <property type="component" value="Unassembled WGS sequence"/>
</dbReference>
<dbReference type="InterPro" id="IPR045809">
    <property type="entry name" value="MobI"/>
</dbReference>
<accession>A0ABV4MR79</accession>
<reference evidence="1 2" key="1">
    <citation type="journal article" date="2024" name="ISME J.">
        <title>Tailless and filamentous prophages are predominant in marine Vibrio.</title>
        <authorList>
            <person name="Steensen K."/>
            <person name="Seneca J."/>
            <person name="Bartlau N."/>
            <person name="Yu X.A."/>
            <person name="Hussain F.A."/>
            <person name="Polz M.F."/>
        </authorList>
    </citation>
    <scope>NUCLEOTIDE SEQUENCE [LARGE SCALE GENOMIC DNA]</scope>
    <source>
        <strain evidence="1 2">10N.239.312.F12</strain>
    </source>
</reference>
<evidence type="ECO:0000313" key="2">
    <source>
        <dbReference type="Proteomes" id="UP001570071"/>
    </source>
</evidence>
<protein>
    <submittedName>
        <fullName evidence="1">Conjugative transfer protein MobI(A/C)</fullName>
    </submittedName>
</protein>
<evidence type="ECO:0000313" key="1">
    <source>
        <dbReference type="EMBL" id="MEZ8719638.1"/>
    </source>
</evidence>
<comment type="caution">
    <text evidence="1">The sequence shown here is derived from an EMBL/GenBank/DDBJ whole genome shotgun (WGS) entry which is preliminary data.</text>
</comment>
<dbReference type="EMBL" id="JBFSSG010000001">
    <property type="protein sequence ID" value="MEZ8719638.1"/>
    <property type="molecule type" value="Genomic_DNA"/>
</dbReference>
<organism evidence="1 2">
    <name type="scientific">Vibrio pomeroyi</name>
    <dbReference type="NCBI Taxonomy" id="198832"/>
    <lineage>
        <taxon>Bacteria</taxon>
        <taxon>Pseudomonadati</taxon>
        <taxon>Pseudomonadota</taxon>
        <taxon>Gammaproteobacteria</taxon>
        <taxon>Vibrionales</taxon>
        <taxon>Vibrionaceae</taxon>
        <taxon>Vibrio</taxon>
    </lineage>
</organism>
<gene>
    <name evidence="1" type="primary">mobI</name>
    <name evidence="1" type="ORF">AB6D66_01070</name>
</gene>
<proteinExistence type="predicted"/>